<accession>A0A4D4KPM5</accession>
<reference evidence="2 3" key="1">
    <citation type="journal article" date="2020" name="Int. J. Syst. Evol. Microbiol.">
        <title>Reclassification of Streptomyces castelarensis and Streptomyces sporoclivatus as later heterotypic synonyms of Streptomyces antimycoticus.</title>
        <authorList>
            <person name="Komaki H."/>
            <person name="Tamura T."/>
        </authorList>
    </citation>
    <scope>NUCLEOTIDE SEQUENCE [LARGE SCALE GENOMIC DNA]</scope>
    <source>
        <strain evidence="2 3">NBRC 12839</strain>
    </source>
</reference>
<name>A0A4D4KPM5_9ACTN</name>
<dbReference type="Proteomes" id="UP000299290">
    <property type="component" value="Unassembled WGS sequence"/>
</dbReference>
<feature type="region of interest" description="Disordered" evidence="1">
    <location>
        <begin position="35"/>
        <end position="59"/>
    </location>
</feature>
<comment type="caution">
    <text evidence="2">The sequence shown here is derived from an EMBL/GenBank/DDBJ whole genome shotgun (WGS) entry which is preliminary data.</text>
</comment>
<organism evidence="2 3">
    <name type="scientific">Streptomyces antimycoticus</name>
    <dbReference type="NCBI Taxonomy" id="68175"/>
    <lineage>
        <taxon>Bacteria</taxon>
        <taxon>Bacillati</taxon>
        <taxon>Actinomycetota</taxon>
        <taxon>Actinomycetes</taxon>
        <taxon>Kitasatosporales</taxon>
        <taxon>Streptomycetaceae</taxon>
        <taxon>Streptomyces</taxon>
        <taxon>Streptomyces violaceusniger group</taxon>
    </lineage>
</organism>
<keyword evidence="3" id="KW-1185">Reference proteome</keyword>
<dbReference type="EMBL" id="BJHV01000001">
    <property type="protein sequence ID" value="GDY48846.1"/>
    <property type="molecule type" value="Genomic_DNA"/>
</dbReference>
<proteinExistence type="predicted"/>
<dbReference type="AlphaFoldDB" id="A0A4D4KPM5"/>
<evidence type="ECO:0000256" key="1">
    <source>
        <dbReference type="SAM" id="MobiDB-lite"/>
    </source>
</evidence>
<gene>
    <name evidence="2" type="ORF">SANT12839_097280</name>
</gene>
<protein>
    <submittedName>
        <fullName evidence="2">Uncharacterized protein</fullName>
    </submittedName>
</protein>
<evidence type="ECO:0000313" key="2">
    <source>
        <dbReference type="EMBL" id="GDY48846.1"/>
    </source>
</evidence>
<sequence>MLLRVYQDILEVVDDAPGPLRAKQVVPRIGLLARGRRPRPHRPAPPAKTDILDASGTSD</sequence>
<evidence type="ECO:0000313" key="3">
    <source>
        <dbReference type="Proteomes" id="UP000299290"/>
    </source>
</evidence>